<keyword evidence="4" id="KW-1185">Reference proteome</keyword>
<dbReference type="EMBL" id="CAMXCT010003126">
    <property type="protein sequence ID" value="CAI4002596.1"/>
    <property type="molecule type" value="Genomic_DNA"/>
</dbReference>
<evidence type="ECO:0000313" key="4">
    <source>
        <dbReference type="Proteomes" id="UP001152797"/>
    </source>
</evidence>
<dbReference type="OrthoDB" id="416905at2759"/>
<dbReference type="EMBL" id="CAMXCT020003126">
    <property type="protein sequence ID" value="CAL1155971.1"/>
    <property type="molecule type" value="Genomic_DNA"/>
</dbReference>
<reference evidence="2" key="2">
    <citation type="submission" date="2024-04" db="EMBL/GenBank/DDBJ databases">
        <authorList>
            <person name="Chen Y."/>
            <person name="Shah S."/>
            <person name="Dougan E. K."/>
            <person name="Thang M."/>
            <person name="Chan C."/>
        </authorList>
    </citation>
    <scope>NUCLEOTIDE SEQUENCE [LARGE SCALE GENOMIC DNA]</scope>
</reference>
<evidence type="ECO:0000313" key="1">
    <source>
        <dbReference type="EMBL" id="CAI4002596.1"/>
    </source>
</evidence>
<accession>A0A9P1D5X2</accession>
<sequence length="677" mass="77123">MKAIQNQPHFNAKKTYAAYNTLVSSGWIQKVKTCSCGEQFTRVPWATGQQRGRGRLWLRWKDVLSFSLLPVLRMPLYHVLLVAQAWFESSKPPSLSELGARFGYASQRQTCLRRLVRAFLVAEASCAEKSQASRTLSGHLEIDGTSIKKWRPANSTTIYYQQILGVTCRESRRINMYAFGNVAAKNFGKPPTESVTKLEACGAAKDISRNSVVISDGCPAYAPWCKKHHFQHCNHSKGVWVKRVRRGRILPSQCQVCERFCLHKVKFVKDSAFTKSSRKWLELQKLGYEVITLDVAANSAENLHSPAIWAYLTMLACRGLLRVLLGCPPCRTFSRLRRKAPGPRPLRGRLGLRWSLSNLDPLEIEKANGDTALVLKMAALYEMMEESQPGANGFLLEHPEDPHTYLGEEESREMPSVWEWPELKGLRCGKNEKGIEPLAADLPQRLKQTSSWSSWAPGLIQAIKESIKQMPAAGLKRLSLDQWRQHVRQNHTPYRRDCRLCIQEMGAGEPHRRRGPHHNGESAYVLSVDITGPLVKGWDYGTGRQAKYALLATVPIPVVDGQLYMLKVINLLAMLFQVLKFNMLVKFHVPVETTALKNVFQVQVLMVKKLMQALSNLFRQRMMVKKMMKKMVENLVMLFQLTLLLRYQKWGEMSQTLNYLKEKMGDSVKIRKNRGRS</sequence>
<protein>
    <submittedName>
        <fullName evidence="3">Retrovirus-related Pol polyprotein from transposon TNT 1-94</fullName>
    </submittedName>
</protein>
<evidence type="ECO:0000313" key="2">
    <source>
        <dbReference type="EMBL" id="CAL1155971.1"/>
    </source>
</evidence>
<gene>
    <name evidence="1" type="ORF">C1SCF055_LOCUS28540</name>
</gene>
<evidence type="ECO:0000313" key="3">
    <source>
        <dbReference type="EMBL" id="CAL4789908.1"/>
    </source>
</evidence>
<proteinExistence type="predicted"/>
<comment type="caution">
    <text evidence="1">The sequence shown here is derived from an EMBL/GenBank/DDBJ whole genome shotgun (WGS) entry which is preliminary data.</text>
</comment>
<dbReference type="Proteomes" id="UP001152797">
    <property type="component" value="Unassembled WGS sequence"/>
</dbReference>
<dbReference type="EMBL" id="CAMXCT030003126">
    <property type="protein sequence ID" value="CAL4789908.1"/>
    <property type="molecule type" value="Genomic_DNA"/>
</dbReference>
<dbReference type="AlphaFoldDB" id="A0A9P1D5X2"/>
<reference evidence="1" key="1">
    <citation type="submission" date="2022-10" db="EMBL/GenBank/DDBJ databases">
        <authorList>
            <person name="Chen Y."/>
            <person name="Dougan E. K."/>
            <person name="Chan C."/>
            <person name="Rhodes N."/>
            <person name="Thang M."/>
        </authorList>
    </citation>
    <scope>NUCLEOTIDE SEQUENCE</scope>
</reference>
<name>A0A9P1D5X2_9DINO</name>
<organism evidence="1">
    <name type="scientific">Cladocopium goreaui</name>
    <dbReference type="NCBI Taxonomy" id="2562237"/>
    <lineage>
        <taxon>Eukaryota</taxon>
        <taxon>Sar</taxon>
        <taxon>Alveolata</taxon>
        <taxon>Dinophyceae</taxon>
        <taxon>Suessiales</taxon>
        <taxon>Symbiodiniaceae</taxon>
        <taxon>Cladocopium</taxon>
    </lineage>
</organism>